<dbReference type="Proteomes" id="UP000199136">
    <property type="component" value="Unassembled WGS sequence"/>
</dbReference>
<feature type="region of interest" description="Interaction with substrate tRNA" evidence="10">
    <location>
        <begin position="43"/>
        <end position="46"/>
    </location>
</feature>
<evidence type="ECO:0000256" key="6">
    <source>
        <dbReference type="ARBA" id="ARBA00022741"/>
    </source>
</evidence>
<evidence type="ECO:0000256" key="11">
    <source>
        <dbReference type="RuleBase" id="RU003783"/>
    </source>
</evidence>
<dbReference type="HAMAP" id="MF_00185">
    <property type="entry name" value="IPP_trans"/>
    <property type="match status" value="1"/>
</dbReference>
<sequence>MKYKGVLLIKTKILVIAGPTAVGKTSLSIEMAKALDGEIISGDSMQIYKGLDIGTAKVMPDEMEGIPHYLIDEVDPSESYTVTDFQKRAKGLIADITSRGKIPIIAGGTGLYIESLLYDVSYGGEGKTDASFRKEQEALAQQKGNLYLWETLNEIDPEAAKKIHFNNQRRVIRALEVYHVTGQPFSAYQNEREIKEAVYDAKIIGLDTDRSVLYERINLRVDQMIDAGLEKEARFLYDANLQDTQAAKGIGYKEWFSFFESQQTEQEVVKQIKQNSRRYAKRQLTWFRNRMEKVSWWDLVKQPTDLEKVLAEAETFLRTT</sequence>
<comment type="similarity">
    <text evidence="3 10 13">Belongs to the IPP transferase family.</text>
</comment>
<keyword evidence="15" id="KW-1185">Reference proteome</keyword>
<evidence type="ECO:0000256" key="7">
    <source>
        <dbReference type="ARBA" id="ARBA00022840"/>
    </source>
</evidence>
<protein>
    <recommendedName>
        <fullName evidence="10">tRNA dimethylallyltransferase</fullName>
        <ecNumber evidence="10">2.5.1.75</ecNumber>
    </recommendedName>
    <alternativeName>
        <fullName evidence="10">Dimethylallyl diphosphate:tRNA dimethylallyltransferase</fullName>
        <shortName evidence="10">DMAPP:tRNA dimethylallyltransferase</shortName>
        <shortName evidence="10">DMATase</shortName>
    </alternativeName>
    <alternativeName>
        <fullName evidence="10">Isopentenyl-diphosphate:tRNA isopentenyltransferase</fullName>
        <shortName evidence="10">IPP transferase</shortName>
        <shortName evidence="10">IPPT</shortName>
        <shortName evidence="10">IPTase</shortName>
    </alternativeName>
</protein>
<dbReference type="Pfam" id="PF01715">
    <property type="entry name" value="IPPT"/>
    <property type="match status" value="1"/>
</dbReference>
<organism evidence="14 15">
    <name type="scientific">Desemzia incerta</name>
    <dbReference type="NCBI Taxonomy" id="82801"/>
    <lineage>
        <taxon>Bacteria</taxon>
        <taxon>Bacillati</taxon>
        <taxon>Bacillota</taxon>
        <taxon>Bacilli</taxon>
        <taxon>Lactobacillales</taxon>
        <taxon>Carnobacteriaceae</taxon>
        <taxon>Desemzia</taxon>
    </lineage>
</organism>
<evidence type="ECO:0000256" key="13">
    <source>
        <dbReference type="RuleBase" id="RU003785"/>
    </source>
</evidence>
<evidence type="ECO:0000313" key="15">
    <source>
        <dbReference type="Proteomes" id="UP000199136"/>
    </source>
</evidence>
<comment type="catalytic activity">
    <reaction evidence="9 10 11">
        <text>adenosine(37) in tRNA + dimethylallyl diphosphate = N(6)-dimethylallyladenosine(37) in tRNA + diphosphate</text>
        <dbReference type="Rhea" id="RHEA:26482"/>
        <dbReference type="Rhea" id="RHEA-COMP:10162"/>
        <dbReference type="Rhea" id="RHEA-COMP:10375"/>
        <dbReference type="ChEBI" id="CHEBI:33019"/>
        <dbReference type="ChEBI" id="CHEBI:57623"/>
        <dbReference type="ChEBI" id="CHEBI:74411"/>
        <dbReference type="ChEBI" id="CHEBI:74415"/>
        <dbReference type="EC" id="2.5.1.75"/>
    </reaction>
</comment>
<dbReference type="GO" id="GO:0052381">
    <property type="term" value="F:tRNA dimethylallyltransferase activity"/>
    <property type="evidence" value="ECO:0007669"/>
    <property type="project" value="UniProtKB-UniRule"/>
</dbReference>
<evidence type="ECO:0000256" key="10">
    <source>
        <dbReference type="HAMAP-Rule" id="MF_00185"/>
    </source>
</evidence>
<keyword evidence="7 10" id="KW-0067">ATP-binding</keyword>
<dbReference type="STRING" id="82801.SAMN04488506_1988"/>
<evidence type="ECO:0000256" key="12">
    <source>
        <dbReference type="RuleBase" id="RU003784"/>
    </source>
</evidence>
<dbReference type="FunFam" id="1.10.20.140:FF:000001">
    <property type="entry name" value="tRNA dimethylallyltransferase"/>
    <property type="match status" value="1"/>
</dbReference>
<dbReference type="EC" id="2.5.1.75" evidence="10"/>
<evidence type="ECO:0000256" key="1">
    <source>
        <dbReference type="ARBA" id="ARBA00001946"/>
    </source>
</evidence>
<feature type="binding site" evidence="10">
    <location>
        <begin position="20"/>
        <end position="25"/>
    </location>
    <ligand>
        <name>substrate</name>
    </ligand>
</feature>
<comment type="cofactor">
    <cofactor evidence="1 10">
        <name>Mg(2+)</name>
        <dbReference type="ChEBI" id="CHEBI:18420"/>
    </cofactor>
</comment>
<dbReference type="EMBL" id="FOXW01000008">
    <property type="protein sequence ID" value="SFQ43347.1"/>
    <property type="molecule type" value="Genomic_DNA"/>
</dbReference>
<comment type="function">
    <text evidence="2 10 12">Catalyzes the transfer of a dimethylallyl group onto the adenine at position 37 in tRNAs that read codons beginning with uridine, leading to the formation of N6-(dimethylallyl)adenosine (i(6)A).</text>
</comment>
<evidence type="ECO:0000256" key="9">
    <source>
        <dbReference type="ARBA" id="ARBA00049563"/>
    </source>
</evidence>
<evidence type="ECO:0000256" key="8">
    <source>
        <dbReference type="ARBA" id="ARBA00022842"/>
    </source>
</evidence>
<comment type="caution">
    <text evidence="10">Lacks conserved residue(s) required for the propagation of feature annotation.</text>
</comment>
<evidence type="ECO:0000256" key="3">
    <source>
        <dbReference type="ARBA" id="ARBA00005842"/>
    </source>
</evidence>
<dbReference type="PANTHER" id="PTHR11088:SF60">
    <property type="entry name" value="TRNA DIMETHYLALLYLTRANSFERASE"/>
    <property type="match status" value="1"/>
</dbReference>
<dbReference type="GO" id="GO:0005524">
    <property type="term" value="F:ATP binding"/>
    <property type="evidence" value="ECO:0007669"/>
    <property type="project" value="UniProtKB-UniRule"/>
</dbReference>
<dbReference type="InterPro" id="IPR039657">
    <property type="entry name" value="Dimethylallyltransferase"/>
</dbReference>
<evidence type="ECO:0000256" key="2">
    <source>
        <dbReference type="ARBA" id="ARBA00003213"/>
    </source>
</evidence>
<dbReference type="AlphaFoldDB" id="A0A1I5YHG7"/>
<dbReference type="NCBIfam" id="TIGR00174">
    <property type="entry name" value="miaA"/>
    <property type="match status" value="1"/>
</dbReference>
<feature type="binding site" evidence="10">
    <location>
        <begin position="18"/>
        <end position="25"/>
    </location>
    <ligand>
        <name>ATP</name>
        <dbReference type="ChEBI" id="CHEBI:30616"/>
    </ligand>
</feature>
<name>A0A1I5YHG7_9LACT</name>
<proteinExistence type="inferred from homology"/>
<feature type="site" description="Interaction with substrate tRNA" evidence="10">
    <location>
        <position position="109"/>
    </location>
</feature>
<dbReference type="SUPFAM" id="SSF52540">
    <property type="entry name" value="P-loop containing nucleoside triphosphate hydrolases"/>
    <property type="match status" value="2"/>
</dbReference>
<dbReference type="Gene3D" id="3.40.50.300">
    <property type="entry name" value="P-loop containing nucleotide triphosphate hydrolases"/>
    <property type="match status" value="1"/>
</dbReference>
<gene>
    <name evidence="10" type="primary">miaA</name>
    <name evidence="14" type="ORF">SAMN04488506_1988</name>
</gene>
<evidence type="ECO:0000256" key="4">
    <source>
        <dbReference type="ARBA" id="ARBA00022679"/>
    </source>
</evidence>
<accession>A0A1I5YHG7</accession>
<comment type="subunit">
    <text evidence="10">Monomer.</text>
</comment>
<keyword evidence="6 10" id="KW-0547">Nucleotide-binding</keyword>
<feature type="site" description="Interaction with substrate tRNA" evidence="10">
    <location>
        <position position="133"/>
    </location>
</feature>
<evidence type="ECO:0000256" key="5">
    <source>
        <dbReference type="ARBA" id="ARBA00022694"/>
    </source>
</evidence>
<dbReference type="GO" id="GO:0006400">
    <property type="term" value="P:tRNA modification"/>
    <property type="evidence" value="ECO:0007669"/>
    <property type="project" value="TreeGrafter"/>
</dbReference>
<keyword evidence="4 10" id="KW-0808">Transferase</keyword>
<keyword evidence="8 10" id="KW-0460">Magnesium</keyword>
<dbReference type="Gene3D" id="1.10.20.140">
    <property type="match status" value="1"/>
</dbReference>
<reference evidence="14 15" key="1">
    <citation type="submission" date="2016-10" db="EMBL/GenBank/DDBJ databases">
        <authorList>
            <person name="de Groot N.N."/>
        </authorList>
    </citation>
    <scope>NUCLEOTIDE SEQUENCE [LARGE SCALE GENOMIC DNA]</scope>
    <source>
        <strain evidence="14 15">DSM 20581</strain>
    </source>
</reference>
<dbReference type="InterPro" id="IPR027417">
    <property type="entry name" value="P-loop_NTPase"/>
</dbReference>
<dbReference type="InterPro" id="IPR018022">
    <property type="entry name" value="IPT"/>
</dbReference>
<dbReference type="PANTHER" id="PTHR11088">
    <property type="entry name" value="TRNA DIMETHYLALLYLTRANSFERASE"/>
    <property type="match status" value="1"/>
</dbReference>
<keyword evidence="5 10" id="KW-0819">tRNA processing</keyword>
<evidence type="ECO:0000313" key="14">
    <source>
        <dbReference type="EMBL" id="SFQ43347.1"/>
    </source>
</evidence>